<dbReference type="EMBL" id="CP081966">
    <property type="protein sequence ID" value="QZP24511.1"/>
    <property type="molecule type" value="Genomic_DNA"/>
</dbReference>
<sequence length="64" mass="7739">MRKFNSRGIKPWMIRRPWLARIYLLALLPVMPLMFAAAVLWHNRDEFSEITRACEAIFLPWEKH</sequence>
<protein>
    <submittedName>
        <fullName evidence="2">Uncharacterized protein</fullName>
    </submittedName>
</protein>
<feature type="transmembrane region" description="Helical" evidence="1">
    <location>
        <begin position="21"/>
        <end position="41"/>
    </location>
</feature>
<organism evidence="2 3">
    <name type="scientific">Pseudomonas mosselii</name>
    <dbReference type="NCBI Taxonomy" id="78327"/>
    <lineage>
        <taxon>Bacteria</taxon>
        <taxon>Pseudomonadati</taxon>
        <taxon>Pseudomonadota</taxon>
        <taxon>Gammaproteobacteria</taxon>
        <taxon>Pseudomonadales</taxon>
        <taxon>Pseudomonadaceae</taxon>
        <taxon>Pseudomonas</taxon>
    </lineage>
</organism>
<dbReference type="RefSeq" id="WP_028691493.1">
    <property type="nucleotide sequence ID" value="NZ_CP081966.1"/>
</dbReference>
<accession>A0ABX9ATV3</accession>
<keyword evidence="1" id="KW-1133">Transmembrane helix</keyword>
<keyword evidence="1" id="KW-0472">Membrane</keyword>
<gene>
    <name evidence="2" type="ORF">K5H97_16875</name>
</gene>
<evidence type="ECO:0000313" key="3">
    <source>
        <dbReference type="Proteomes" id="UP000825591"/>
    </source>
</evidence>
<evidence type="ECO:0000256" key="1">
    <source>
        <dbReference type="SAM" id="Phobius"/>
    </source>
</evidence>
<proteinExistence type="predicted"/>
<keyword evidence="3" id="KW-1185">Reference proteome</keyword>
<evidence type="ECO:0000313" key="2">
    <source>
        <dbReference type="EMBL" id="QZP24511.1"/>
    </source>
</evidence>
<name>A0ABX9ATV3_9PSED</name>
<keyword evidence="1" id="KW-0812">Transmembrane</keyword>
<dbReference type="Proteomes" id="UP000825591">
    <property type="component" value="Chromosome"/>
</dbReference>
<reference evidence="2 3" key="1">
    <citation type="submission" date="2021-08" db="EMBL/GenBank/DDBJ databases">
        <title>Bactericidal Effect of Pseudomonas oryziphila sp. nov., a novel Pseudomonas Species Against Xanthomonas oryzae Reduces Disease Severity of Bacterial Leaf Streak of Rice.</title>
        <authorList>
            <person name="Yang R."/>
            <person name="Li S."/>
            <person name="Li Y."/>
            <person name="Yan Y."/>
            <person name="Fang Y."/>
            <person name="Zou L."/>
            <person name="Chen G."/>
        </authorList>
    </citation>
    <scope>NUCLEOTIDE SEQUENCE [LARGE SCALE GENOMIC DNA]</scope>
    <source>
        <strain evidence="2 3">DSM 17497</strain>
    </source>
</reference>